<keyword evidence="4" id="KW-1185">Reference proteome</keyword>
<feature type="compositionally biased region" description="Low complexity" evidence="2">
    <location>
        <begin position="572"/>
        <end position="588"/>
    </location>
</feature>
<sequence>MSSELSDALNPYLSQRSRNPNAYQEQLQPVVQTPQHYVPHRSELELAISEPPPSSVNTPVSRSRFSPESFSPLSEIIHIVSQANQAQEDERKRRIAWEQEQEAKYEQRQAEMERQVTELRQEVGLLRSALNVQDSAQTSPLMFPVQAQAPTPAYSSSSISPVSQHSDISQPLFVQGSSTRPIIEQQTLHPNNPLLWRPVQQQQNYSPPLHALTPSTSATPAPSPRSAHTSRKRRKTVSSSSDSDSDSSRASDSSSEPVASRRRNHRDKRYYSIHKAMREHILHLMDLVSDKQLPDSHNEGVTLEPSQPVRFVWDKTPKQSVHNARMKKRILEDLRTNKRKYKHVPDKEFSQKSLDAAFDQCFTTLRQKFKSQRDSRHAVSQKKREDAKAHKARRLSRRKTKLNGRSEARLRITAFEHVTFDGALQLECMSSEESDVEQDASSGSETKYLRTRGYAWRSTRLTTFYSILDEDDRTVASQAKRRAGRMERVVGPVKEGFHLPPKGVARWMVSKRWLADTSNKPTDFHTVLEKRIEDPPGFDWGSFHELGEESDDEQQQVLAQPPPPPPPPPPQMMGIPPGHQMQQPVQMPPMTHYASTFYALP</sequence>
<organism evidence="3 4">
    <name type="scientific">Marasmiellus scandens</name>
    <dbReference type="NCBI Taxonomy" id="2682957"/>
    <lineage>
        <taxon>Eukaryota</taxon>
        <taxon>Fungi</taxon>
        <taxon>Dikarya</taxon>
        <taxon>Basidiomycota</taxon>
        <taxon>Agaricomycotina</taxon>
        <taxon>Agaricomycetes</taxon>
        <taxon>Agaricomycetidae</taxon>
        <taxon>Agaricales</taxon>
        <taxon>Marasmiineae</taxon>
        <taxon>Omphalotaceae</taxon>
        <taxon>Marasmiellus</taxon>
    </lineage>
</organism>
<feature type="region of interest" description="Disordered" evidence="2">
    <location>
        <begin position="538"/>
        <end position="588"/>
    </location>
</feature>
<name>A0ABR1K0M5_9AGAR</name>
<keyword evidence="1" id="KW-0175">Coiled coil</keyword>
<feature type="compositionally biased region" description="Basic and acidic residues" evidence="2">
    <location>
        <begin position="372"/>
        <end position="389"/>
    </location>
</feature>
<feature type="region of interest" description="Disordered" evidence="2">
    <location>
        <begin position="45"/>
        <end position="67"/>
    </location>
</feature>
<feature type="compositionally biased region" description="Basic residues" evidence="2">
    <location>
        <begin position="260"/>
        <end position="269"/>
    </location>
</feature>
<feature type="region of interest" description="Disordered" evidence="2">
    <location>
        <begin position="1"/>
        <end position="29"/>
    </location>
</feature>
<accession>A0ABR1K0M5</accession>
<feature type="region of interest" description="Disordered" evidence="2">
    <location>
        <begin position="205"/>
        <end position="269"/>
    </location>
</feature>
<reference evidence="3 4" key="1">
    <citation type="submission" date="2024-01" db="EMBL/GenBank/DDBJ databases">
        <title>A draft genome for the cacao thread blight pathogen Marasmiellus scandens.</title>
        <authorList>
            <person name="Baruah I.K."/>
            <person name="Leung J."/>
            <person name="Bukari Y."/>
            <person name="Amoako-Attah I."/>
            <person name="Meinhardt L.W."/>
            <person name="Bailey B.A."/>
            <person name="Cohen S.P."/>
        </authorList>
    </citation>
    <scope>NUCLEOTIDE SEQUENCE [LARGE SCALE GENOMIC DNA]</scope>
    <source>
        <strain evidence="3 4">GH-19</strain>
    </source>
</reference>
<feature type="compositionally biased region" description="Basic residues" evidence="2">
    <location>
        <begin position="390"/>
        <end position="402"/>
    </location>
</feature>
<dbReference type="EMBL" id="JBANRG010000002">
    <property type="protein sequence ID" value="KAK7470484.1"/>
    <property type="molecule type" value="Genomic_DNA"/>
</dbReference>
<feature type="compositionally biased region" description="Polar residues" evidence="2">
    <location>
        <begin position="12"/>
        <end position="29"/>
    </location>
</feature>
<comment type="caution">
    <text evidence="3">The sequence shown here is derived from an EMBL/GenBank/DDBJ whole genome shotgun (WGS) entry which is preliminary data.</text>
</comment>
<feature type="region of interest" description="Disordered" evidence="2">
    <location>
        <begin position="372"/>
        <end position="402"/>
    </location>
</feature>
<evidence type="ECO:0000313" key="4">
    <source>
        <dbReference type="Proteomes" id="UP001498398"/>
    </source>
</evidence>
<evidence type="ECO:0000313" key="3">
    <source>
        <dbReference type="EMBL" id="KAK7470484.1"/>
    </source>
</evidence>
<evidence type="ECO:0000256" key="2">
    <source>
        <dbReference type="SAM" id="MobiDB-lite"/>
    </source>
</evidence>
<feature type="compositionally biased region" description="Low complexity" evidence="2">
    <location>
        <begin position="237"/>
        <end position="258"/>
    </location>
</feature>
<gene>
    <name evidence="3" type="ORF">VKT23_001910</name>
</gene>
<evidence type="ECO:0000256" key="1">
    <source>
        <dbReference type="SAM" id="Coils"/>
    </source>
</evidence>
<feature type="coiled-coil region" evidence="1">
    <location>
        <begin position="95"/>
        <end position="129"/>
    </location>
</feature>
<dbReference type="Proteomes" id="UP001498398">
    <property type="component" value="Unassembled WGS sequence"/>
</dbReference>
<feature type="compositionally biased region" description="Pro residues" evidence="2">
    <location>
        <begin position="560"/>
        <end position="571"/>
    </location>
</feature>
<feature type="compositionally biased region" description="Low complexity" evidence="2">
    <location>
        <begin position="210"/>
        <end position="227"/>
    </location>
</feature>
<protein>
    <submittedName>
        <fullName evidence="3">Uncharacterized protein</fullName>
    </submittedName>
</protein>
<proteinExistence type="predicted"/>